<gene>
    <name evidence="3" type="ORF">PZ740_04285</name>
</gene>
<dbReference type="Proteomes" id="UP001301140">
    <property type="component" value="Unassembled WGS sequence"/>
</dbReference>
<dbReference type="RefSeq" id="WP_327788024.1">
    <property type="nucleotide sequence ID" value="NZ_JARGEQ010000025.1"/>
</dbReference>
<dbReference type="AlphaFoldDB" id="A0AAP3V0J3"/>
<dbReference type="InterPro" id="IPR005064">
    <property type="entry name" value="BUG"/>
</dbReference>
<evidence type="ECO:0000313" key="4">
    <source>
        <dbReference type="Proteomes" id="UP001301140"/>
    </source>
</evidence>
<dbReference type="InterPro" id="IPR042100">
    <property type="entry name" value="Bug_dom1"/>
</dbReference>
<sequence length="235" mass="23922">MNARTLLAAGILLAGAAGTADAAWPERPISLIVPWSAGGGTDATGRIVASLLEEELGQPVTVINRTGGGGVVGHTEIATAEPDGYTLGVLTTELSMFHWVGTSPLTHENYTLLGLYNTDPIGLHVAKDGPADAKALVEQIRSEPGRHKASGANLGGAAHLALAGLLDRLGLETKAAPWVPSEGATPSLQLLVSGAIGMVSTTLPEARGMVDAGEARTLLVMADEPAAGFEQVPTA</sequence>
<protein>
    <submittedName>
        <fullName evidence="3">Tripartite tricarboxylate transporter substrate-binding protein</fullName>
    </submittedName>
</protein>
<dbReference type="EMBL" id="JARGEQ010000025">
    <property type="protein sequence ID" value="MDF1585605.1"/>
    <property type="molecule type" value="Genomic_DNA"/>
</dbReference>
<feature type="signal peptide" evidence="2">
    <location>
        <begin position="1"/>
        <end position="22"/>
    </location>
</feature>
<dbReference type="PANTHER" id="PTHR42928:SF5">
    <property type="entry name" value="BLR1237 PROTEIN"/>
    <property type="match status" value="1"/>
</dbReference>
<reference evidence="3 4" key="1">
    <citation type="submission" date="2023-03" db="EMBL/GenBank/DDBJ databases">
        <title>YIM 152171 draft genome.</title>
        <authorList>
            <person name="Yang Z."/>
        </authorList>
    </citation>
    <scope>NUCLEOTIDE SEQUENCE [LARGE SCALE GENOMIC DNA]</scope>
    <source>
        <strain evidence="3 4">YIM 152171</strain>
    </source>
</reference>
<keyword evidence="4" id="KW-1185">Reference proteome</keyword>
<dbReference type="Pfam" id="PF03401">
    <property type="entry name" value="TctC"/>
    <property type="match status" value="1"/>
</dbReference>
<proteinExistence type="inferred from homology"/>
<dbReference type="Gene3D" id="3.40.190.150">
    <property type="entry name" value="Bordetella uptake gene, domain 1"/>
    <property type="match status" value="1"/>
</dbReference>
<comment type="caution">
    <text evidence="3">The sequence shown here is derived from an EMBL/GenBank/DDBJ whole genome shotgun (WGS) entry which is preliminary data.</text>
</comment>
<evidence type="ECO:0000256" key="1">
    <source>
        <dbReference type="ARBA" id="ARBA00006987"/>
    </source>
</evidence>
<feature type="chain" id="PRO_5042963459" evidence="2">
    <location>
        <begin position="23"/>
        <end position="235"/>
    </location>
</feature>
<evidence type="ECO:0000256" key="2">
    <source>
        <dbReference type="SAM" id="SignalP"/>
    </source>
</evidence>
<dbReference type="Gene3D" id="3.40.190.10">
    <property type="entry name" value="Periplasmic binding protein-like II"/>
    <property type="match status" value="1"/>
</dbReference>
<keyword evidence="2" id="KW-0732">Signal</keyword>
<accession>A0AAP3V0J3</accession>
<name>A0AAP3V0J3_9PROT</name>
<comment type="similarity">
    <text evidence="1">Belongs to the UPF0065 (bug) family.</text>
</comment>
<organism evidence="3 4">
    <name type="scientific">Marinimicrococcus flavescens</name>
    <dbReference type="NCBI Taxonomy" id="3031815"/>
    <lineage>
        <taxon>Bacteria</taxon>
        <taxon>Pseudomonadati</taxon>
        <taxon>Pseudomonadota</taxon>
        <taxon>Alphaproteobacteria</taxon>
        <taxon>Geminicoccales</taxon>
        <taxon>Geminicoccaceae</taxon>
        <taxon>Marinimicrococcus</taxon>
    </lineage>
</organism>
<dbReference type="PANTHER" id="PTHR42928">
    <property type="entry name" value="TRICARBOXYLATE-BINDING PROTEIN"/>
    <property type="match status" value="1"/>
</dbReference>
<evidence type="ECO:0000313" key="3">
    <source>
        <dbReference type="EMBL" id="MDF1585605.1"/>
    </source>
</evidence>